<accession>A0A1R1PZG9</accession>
<feature type="region of interest" description="Disordered" evidence="1">
    <location>
        <begin position="64"/>
        <end position="140"/>
    </location>
</feature>
<dbReference type="AlphaFoldDB" id="A0A1R1PZG9"/>
<reference evidence="4" key="1">
    <citation type="submission" date="2017-01" db="EMBL/GenBank/DDBJ databases">
        <authorList>
            <person name="Wang Y."/>
            <person name="White M."/>
            <person name="Kvist S."/>
            <person name="Moncalvo J.-M."/>
        </authorList>
    </citation>
    <scope>NUCLEOTIDE SEQUENCE [LARGE SCALE GENOMIC DNA]</scope>
    <source>
        <strain evidence="4">COL-18-3</strain>
    </source>
</reference>
<feature type="compositionally biased region" description="Polar residues" evidence="1">
    <location>
        <begin position="66"/>
        <end position="102"/>
    </location>
</feature>
<organism evidence="3 4">
    <name type="scientific">Zancudomyces culisetae</name>
    <name type="common">Gut fungus</name>
    <name type="synonym">Smittium culisetae</name>
    <dbReference type="NCBI Taxonomy" id="1213189"/>
    <lineage>
        <taxon>Eukaryota</taxon>
        <taxon>Fungi</taxon>
        <taxon>Fungi incertae sedis</taxon>
        <taxon>Zoopagomycota</taxon>
        <taxon>Kickxellomycotina</taxon>
        <taxon>Harpellomycetes</taxon>
        <taxon>Harpellales</taxon>
        <taxon>Legeriomycetaceae</taxon>
        <taxon>Zancudomyces</taxon>
    </lineage>
</organism>
<proteinExistence type="predicted"/>
<evidence type="ECO:0000256" key="1">
    <source>
        <dbReference type="SAM" id="MobiDB-lite"/>
    </source>
</evidence>
<evidence type="ECO:0000313" key="4">
    <source>
        <dbReference type="Proteomes" id="UP000188320"/>
    </source>
</evidence>
<evidence type="ECO:0000256" key="2">
    <source>
        <dbReference type="SAM" id="SignalP"/>
    </source>
</evidence>
<keyword evidence="2" id="KW-0732">Signal</keyword>
<protein>
    <submittedName>
        <fullName evidence="3">Uncharacterized protein</fullName>
    </submittedName>
</protein>
<evidence type="ECO:0000313" key="3">
    <source>
        <dbReference type="EMBL" id="OMH86351.1"/>
    </source>
</evidence>
<name>A0A1R1PZG9_ZANCU</name>
<gene>
    <name evidence="3" type="ORF">AX774_g72</name>
</gene>
<dbReference type="Proteomes" id="UP000188320">
    <property type="component" value="Unassembled WGS sequence"/>
</dbReference>
<feature type="chain" id="PRO_5013023346" evidence="2">
    <location>
        <begin position="18"/>
        <end position="165"/>
    </location>
</feature>
<comment type="caution">
    <text evidence="3">The sequence shown here is derived from an EMBL/GenBank/DDBJ whole genome shotgun (WGS) entry which is preliminary data.</text>
</comment>
<keyword evidence="4" id="KW-1185">Reference proteome</keyword>
<feature type="signal peptide" evidence="2">
    <location>
        <begin position="1"/>
        <end position="17"/>
    </location>
</feature>
<feature type="compositionally biased region" description="Polar residues" evidence="1">
    <location>
        <begin position="116"/>
        <end position="132"/>
    </location>
</feature>
<sequence length="165" mass="17974">MYKILLIVIFVLVSVFAEEFARNNIIGQDESVRYNPVKRDDDDFNMIIPNSAENVQTTVKERLRFSISSETPPYSSVQDSLGDQPTQDPNNNQDIPSATSSEGAPVSTPPALPSETAPQPESTLSSVPNSEDASSDSKTRSTGFFEKFLGSFVAGPFVPNTPIQN</sequence>
<dbReference type="EMBL" id="LSSK01000007">
    <property type="protein sequence ID" value="OMH86351.1"/>
    <property type="molecule type" value="Genomic_DNA"/>
</dbReference>